<dbReference type="Gene3D" id="3.40.50.1820">
    <property type="entry name" value="alpha/beta hydrolase"/>
    <property type="match status" value="2"/>
</dbReference>
<comment type="similarity">
    <text evidence="2 13">Belongs to the type-B carboxylesterase/lipase family.</text>
</comment>
<feature type="active site" description="Charge relay system" evidence="12">
    <location>
        <position position="406"/>
    </location>
</feature>
<dbReference type="OMA" id="KWERSEE"/>
<feature type="domain" description="Carboxylesterase type B" evidence="14">
    <location>
        <begin position="27"/>
        <end position="95"/>
    </location>
</feature>
<organism evidence="15 16">
    <name type="scientific">Mola mola</name>
    <name type="common">Ocean sunfish</name>
    <name type="synonym">Tetraodon mola</name>
    <dbReference type="NCBI Taxonomy" id="94237"/>
    <lineage>
        <taxon>Eukaryota</taxon>
        <taxon>Metazoa</taxon>
        <taxon>Chordata</taxon>
        <taxon>Craniata</taxon>
        <taxon>Vertebrata</taxon>
        <taxon>Euteleostomi</taxon>
        <taxon>Actinopterygii</taxon>
        <taxon>Neopterygii</taxon>
        <taxon>Teleostei</taxon>
        <taxon>Neoteleostei</taxon>
        <taxon>Acanthomorphata</taxon>
        <taxon>Eupercaria</taxon>
        <taxon>Tetraodontiformes</taxon>
        <taxon>Molidae</taxon>
        <taxon>Mola</taxon>
    </lineage>
</organism>
<dbReference type="InterPro" id="IPR050654">
    <property type="entry name" value="AChE-related_enzymes"/>
</dbReference>
<dbReference type="GO" id="GO:0003990">
    <property type="term" value="F:acetylcholinesterase activity"/>
    <property type="evidence" value="ECO:0007669"/>
    <property type="project" value="TreeGrafter"/>
</dbReference>
<proteinExistence type="inferred from homology"/>
<keyword evidence="7" id="KW-1015">Disulfide bond</keyword>
<dbReference type="STRING" id="94237.ENSMMOP00000019046"/>
<protein>
    <recommendedName>
        <fullName evidence="13">Carboxylic ester hydrolase</fullName>
        <ecNumber evidence="13">3.1.1.-</ecNumber>
    </recommendedName>
</protein>
<dbReference type="GO" id="GO:0005886">
    <property type="term" value="C:plasma membrane"/>
    <property type="evidence" value="ECO:0007669"/>
    <property type="project" value="TreeGrafter"/>
</dbReference>
<feature type="chain" id="PRO_5018379022" description="Carboxylic ester hydrolase" evidence="13">
    <location>
        <begin position="23"/>
        <end position="496"/>
    </location>
</feature>
<name>A0A3Q3WMM9_MOLML</name>
<feature type="active site" description="Charge relay system" evidence="12">
    <location>
        <position position="294"/>
    </location>
</feature>
<reference evidence="15" key="1">
    <citation type="submission" date="2025-08" db="UniProtKB">
        <authorList>
            <consortium name="Ensembl"/>
        </authorList>
    </citation>
    <scope>IDENTIFICATION</scope>
</reference>
<dbReference type="InterPro" id="IPR000997">
    <property type="entry name" value="Cholinesterase"/>
</dbReference>
<evidence type="ECO:0000256" key="7">
    <source>
        <dbReference type="ARBA" id="ARBA00023157"/>
    </source>
</evidence>
<evidence type="ECO:0000313" key="15">
    <source>
        <dbReference type="Ensembl" id="ENSMMOP00000019046.1"/>
    </source>
</evidence>
<dbReference type="GO" id="GO:0006581">
    <property type="term" value="P:acetylcholine catabolic process"/>
    <property type="evidence" value="ECO:0007669"/>
    <property type="project" value="TreeGrafter"/>
</dbReference>
<evidence type="ECO:0000256" key="6">
    <source>
        <dbReference type="ARBA" id="ARBA00022801"/>
    </source>
</evidence>
<keyword evidence="8" id="KW-0325">Glycoprotein</keyword>
<keyword evidence="6 13" id="KW-0378">Hydrolase</keyword>
<dbReference type="InterPro" id="IPR002018">
    <property type="entry name" value="CarbesteraseB"/>
</dbReference>
<evidence type="ECO:0000256" key="1">
    <source>
        <dbReference type="ARBA" id="ARBA00004613"/>
    </source>
</evidence>
<feature type="active site" description="Acyl-ester intermediate" evidence="12">
    <location>
        <position position="167"/>
    </location>
</feature>
<sequence length="496" mass="55191">MAAAYHFAILFLLTYFLTVSFANEDELLITTKDGQVQGKLLQAVDGEVRAFLGIPFAKPPLGNLRFRAPEPVEPWEGMKDATEYSNSCYQFPDSTFPATSFQCWPMLVPVHSWCKILGVFGFLSLPDNQNVRGNAALLDQRLAIQWAVNNIAAFGGDPSKVTIFGESAGSACVGYHVISPGSNGLFQRAIMQSGVPTASWASLSLEETWNRARKLGSLLGCSDPAELEACLQQVDVNQLATMQFGVMGPGLGGYPFIPVVDGVFLPDTIEVCLALMTSESLHKKEVLLGLNRDEGTYFLIYGVAGFDLDESLITKKQFLYGIDLMFPGAGYLADGAVMFEYINPANVNFLAVFRDALIRIVTDVLFICPVQEFAKSYAQIGGKPFLYHFLHRSSVNPWPEWMGVMHGYEIEFVFGRPLIPSLGYTEEEVEMSKRFMKHWANFARTGNPGVDGDTWPMFSPENKEYVTLDTNLPEKKMNLRGSQCFFWNSLMYLMQL</sequence>
<keyword evidence="4" id="KW-0964">Secreted</keyword>
<comment type="catalytic activity">
    <reaction evidence="9">
        <text>an acylcholine + H2O = a carboxylate + choline + H(+)</text>
        <dbReference type="Rhea" id="RHEA:21964"/>
        <dbReference type="ChEBI" id="CHEBI:15354"/>
        <dbReference type="ChEBI" id="CHEBI:15377"/>
        <dbReference type="ChEBI" id="CHEBI:15378"/>
        <dbReference type="ChEBI" id="CHEBI:29067"/>
        <dbReference type="ChEBI" id="CHEBI:35287"/>
        <dbReference type="EC" id="3.1.1.8"/>
    </reaction>
</comment>
<dbReference type="InterPro" id="IPR029058">
    <property type="entry name" value="AB_hydrolase_fold"/>
</dbReference>
<keyword evidence="13" id="KW-0732">Signal</keyword>
<comment type="function">
    <text evidence="10">Esterase with broad substrate specificity. Contributes to the inactivation of the neurotransmitter acetylcholine. Can degrade neurotoxic organophosphate esters.</text>
</comment>
<dbReference type="SUPFAM" id="SSF53474">
    <property type="entry name" value="alpha/beta-Hydrolases"/>
    <property type="match status" value="1"/>
</dbReference>
<dbReference type="PANTHER" id="PTHR43918:SF5">
    <property type="entry name" value="CHOLINESTERASE"/>
    <property type="match status" value="1"/>
</dbReference>
<dbReference type="PANTHER" id="PTHR43918">
    <property type="entry name" value="ACETYLCHOLINESTERASE"/>
    <property type="match status" value="1"/>
</dbReference>
<reference evidence="15" key="2">
    <citation type="submission" date="2025-09" db="UniProtKB">
        <authorList>
            <consortium name="Ensembl"/>
        </authorList>
    </citation>
    <scope>IDENTIFICATION</scope>
</reference>
<keyword evidence="5" id="KW-0597">Phosphoprotein</keyword>
<dbReference type="PROSITE" id="PS00122">
    <property type="entry name" value="CARBOXYLESTERASE_B_1"/>
    <property type="match status" value="1"/>
</dbReference>
<dbReference type="Pfam" id="PF00135">
    <property type="entry name" value="COesterase"/>
    <property type="match status" value="2"/>
</dbReference>
<keyword evidence="3" id="KW-0719">Serine esterase</keyword>
<evidence type="ECO:0000256" key="8">
    <source>
        <dbReference type="ARBA" id="ARBA00023180"/>
    </source>
</evidence>
<evidence type="ECO:0000256" key="10">
    <source>
        <dbReference type="ARBA" id="ARBA00037444"/>
    </source>
</evidence>
<dbReference type="EC" id="3.1.1.-" evidence="13"/>
<dbReference type="GO" id="GO:0019695">
    <property type="term" value="P:choline metabolic process"/>
    <property type="evidence" value="ECO:0007669"/>
    <property type="project" value="TreeGrafter"/>
</dbReference>
<accession>A0A3Q3WMM9</accession>
<evidence type="ECO:0000256" key="3">
    <source>
        <dbReference type="ARBA" id="ARBA00022487"/>
    </source>
</evidence>
<evidence type="ECO:0000256" key="4">
    <source>
        <dbReference type="ARBA" id="ARBA00022525"/>
    </source>
</evidence>
<dbReference type="AlphaFoldDB" id="A0A3Q3WMM9"/>
<evidence type="ECO:0000256" key="9">
    <source>
        <dbReference type="ARBA" id="ARBA00036543"/>
    </source>
</evidence>
<dbReference type="InterPro" id="IPR019826">
    <property type="entry name" value="Carboxylesterase_B_AS"/>
</dbReference>
<dbReference type="GO" id="GO:0005615">
    <property type="term" value="C:extracellular space"/>
    <property type="evidence" value="ECO:0007669"/>
    <property type="project" value="TreeGrafter"/>
</dbReference>
<evidence type="ECO:0000256" key="11">
    <source>
        <dbReference type="ARBA" id="ARBA00038819"/>
    </source>
</evidence>
<dbReference type="Proteomes" id="UP000261620">
    <property type="component" value="Unplaced"/>
</dbReference>
<comment type="subcellular location">
    <subcellularLocation>
        <location evidence="1">Secreted</location>
    </subcellularLocation>
</comment>
<dbReference type="Ensembl" id="ENSMMOT00000019361.1">
    <property type="protein sequence ID" value="ENSMMOP00000019046.1"/>
    <property type="gene ID" value="ENSMMOG00000014389.1"/>
</dbReference>
<evidence type="ECO:0000256" key="2">
    <source>
        <dbReference type="ARBA" id="ARBA00005964"/>
    </source>
</evidence>
<evidence type="ECO:0000313" key="16">
    <source>
        <dbReference type="Proteomes" id="UP000261620"/>
    </source>
</evidence>
<dbReference type="PRINTS" id="PR00878">
    <property type="entry name" value="CHOLNESTRASE"/>
</dbReference>
<evidence type="ECO:0000256" key="5">
    <source>
        <dbReference type="ARBA" id="ARBA00022553"/>
    </source>
</evidence>
<evidence type="ECO:0000259" key="14">
    <source>
        <dbReference type="Pfam" id="PF00135"/>
    </source>
</evidence>
<feature type="domain" description="Carboxylesterase type B" evidence="14">
    <location>
        <begin position="117"/>
        <end position="487"/>
    </location>
</feature>
<evidence type="ECO:0000256" key="13">
    <source>
        <dbReference type="RuleBase" id="RU361235"/>
    </source>
</evidence>
<feature type="signal peptide" evidence="13">
    <location>
        <begin position="1"/>
        <end position="22"/>
    </location>
</feature>
<evidence type="ECO:0000256" key="12">
    <source>
        <dbReference type="PIRSR" id="PIRSR600997-1"/>
    </source>
</evidence>
<comment type="subunit">
    <text evidence="11">Homotetramer; disulfide-linked. Dimer of dimers.</text>
</comment>
<keyword evidence="16" id="KW-1185">Reference proteome</keyword>